<evidence type="ECO:0000259" key="3">
    <source>
        <dbReference type="Pfam" id="PF07593"/>
    </source>
</evidence>
<dbReference type="Proteomes" id="UP000320390">
    <property type="component" value="Chromosome"/>
</dbReference>
<dbReference type="InterPro" id="IPR019734">
    <property type="entry name" value="TPR_rpt"/>
</dbReference>
<dbReference type="InterPro" id="IPR036249">
    <property type="entry name" value="Thioredoxin-like_sf"/>
</dbReference>
<dbReference type="PANTHER" id="PTHR16026">
    <property type="entry name" value="CARTILAGE ACIDIC PROTEIN 1"/>
    <property type="match status" value="1"/>
</dbReference>
<dbReference type="AlphaFoldDB" id="A0A518EVS6"/>
<proteinExistence type="predicted"/>
<dbReference type="RefSeq" id="WP_145200384.1">
    <property type="nucleotide sequence ID" value="NZ_CP036434.1"/>
</dbReference>
<dbReference type="InterPro" id="IPR011990">
    <property type="entry name" value="TPR-like_helical_dom_sf"/>
</dbReference>
<dbReference type="OrthoDB" id="292539at2"/>
<organism evidence="4 5">
    <name type="scientific">Saltatorellus ferox</name>
    <dbReference type="NCBI Taxonomy" id="2528018"/>
    <lineage>
        <taxon>Bacteria</taxon>
        <taxon>Pseudomonadati</taxon>
        <taxon>Planctomycetota</taxon>
        <taxon>Planctomycetia</taxon>
        <taxon>Planctomycetia incertae sedis</taxon>
        <taxon>Saltatorellus</taxon>
    </lineage>
</organism>
<dbReference type="InterPro" id="IPR013517">
    <property type="entry name" value="FG-GAP"/>
</dbReference>
<dbReference type="InterPro" id="IPR028994">
    <property type="entry name" value="Integrin_alpha_N"/>
</dbReference>
<dbReference type="PANTHER" id="PTHR16026:SF0">
    <property type="entry name" value="CARTILAGE ACIDIC PROTEIN 1"/>
    <property type="match status" value="1"/>
</dbReference>
<keyword evidence="5" id="KW-1185">Reference proteome</keyword>
<feature type="compositionally biased region" description="Gly residues" evidence="2">
    <location>
        <begin position="40"/>
        <end position="50"/>
    </location>
</feature>
<dbReference type="Pfam" id="PF07593">
    <property type="entry name" value="UnbV_ASPIC"/>
    <property type="match status" value="1"/>
</dbReference>
<name>A0A518EVS6_9BACT</name>
<feature type="domain" description="ASPIC/UnbV" evidence="3">
    <location>
        <begin position="159"/>
        <end position="223"/>
    </location>
</feature>
<dbReference type="Pfam" id="PF13517">
    <property type="entry name" value="FG-GAP_3"/>
    <property type="match status" value="1"/>
</dbReference>
<evidence type="ECO:0000313" key="4">
    <source>
        <dbReference type="EMBL" id="QDV08187.1"/>
    </source>
</evidence>
<dbReference type="SUPFAM" id="SSF52833">
    <property type="entry name" value="Thioredoxin-like"/>
    <property type="match status" value="1"/>
</dbReference>
<sequence length="628" mass="66310">MSSNQAGPIGAVELEAAAAALNEASFVEAANGDDDDGRSGDQGSGAGGVQVQGAHRALHEMVARGGSFSGRERNCAYLNTRDGQFAAAASAVGFDFPDDARAVVTLDYDGDGDLDVITTNRTAPRLRVLLNRSERLVGSDRTHSIGLVLESSAPGNRSAIGATVEVSLKNAPPIVRTVTAGAGFLGASSTRLTIGVGGASAVDDVRVTWPGGVAESFGPLPANGEAFTLKQGAAGSTPRERITTGFTVASPLSSTETAFEGPGCDAAVVSAYLTLPEPLPPIERNGEPYAWRDIDIEPHALHEPGSGPRVVTLWSLDCALCATELTRWKTSDATYPILALSVDDVIGAARGQKFDHARLDDFVTAWPDTGEREITFGTASYELLEALQSAVDRPFARDEDIALPATFVLDAAGRIASVHRGPVGAEVLGTELAFLSSPESEQPEKRRSRATPFQGRWLAAAPKFSAVGLARAWLDSGQARAAADLLQRAEARGEWSSDSATARPASRASAEAARLLYEAGDLPHAIEAANLTSKLRPEWAKGHFNRATILDAAGLFEEAEAAYTQVLELRARHWQALANRGWLRGRTGRKAEGLADLQQALKVLPKGVPQGQRAQLESMVQALREGRE</sequence>
<dbReference type="EMBL" id="CP036434">
    <property type="protein sequence ID" value="QDV08187.1"/>
    <property type="molecule type" value="Genomic_DNA"/>
</dbReference>
<gene>
    <name evidence="4" type="ORF">Poly30_37230</name>
</gene>
<dbReference type="SUPFAM" id="SSF69318">
    <property type="entry name" value="Integrin alpha N-terminal domain"/>
    <property type="match status" value="1"/>
</dbReference>
<keyword evidence="1" id="KW-0732">Signal</keyword>
<dbReference type="Gene3D" id="1.25.40.10">
    <property type="entry name" value="Tetratricopeptide repeat domain"/>
    <property type="match status" value="1"/>
</dbReference>
<feature type="region of interest" description="Disordered" evidence="2">
    <location>
        <begin position="30"/>
        <end position="51"/>
    </location>
</feature>
<dbReference type="SUPFAM" id="SSF48452">
    <property type="entry name" value="TPR-like"/>
    <property type="match status" value="1"/>
</dbReference>
<dbReference type="InterPro" id="IPR027039">
    <property type="entry name" value="Crtac1"/>
</dbReference>
<accession>A0A518EVS6</accession>
<dbReference type="SMART" id="SM00028">
    <property type="entry name" value="TPR"/>
    <property type="match status" value="3"/>
</dbReference>
<protein>
    <submittedName>
        <fullName evidence="4">ASPIC and UnbV</fullName>
    </submittedName>
</protein>
<evidence type="ECO:0000256" key="1">
    <source>
        <dbReference type="ARBA" id="ARBA00022729"/>
    </source>
</evidence>
<evidence type="ECO:0000313" key="5">
    <source>
        <dbReference type="Proteomes" id="UP000320390"/>
    </source>
</evidence>
<dbReference type="InterPro" id="IPR011519">
    <property type="entry name" value="UnbV_ASPIC"/>
</dbReference>
<evidence type="ECO:0000256" key="2">
    <source>
        <dbReference type="SAM" id="MobiDB-lite"/>
    </source>
</evidence>
<reference evidence="4 5" key="1">
    <citation type="submission" date="2019-02" db="EMBL/GenBank/DDBJ databases">
        <title>Deep-cultivation of Planctomycetes and their phenomic and genomic characterization uncovers novel biology.</title>
        <authorList>
            <person name="Wiegand S."/>
            <person name="Jogler M."/>
            <person name="Boedeker C."/>
            <person name="Pinto D."/>
            <person name="Vollmers J."/>
            <person name="Rivas-Marin E."/>
            <person name="Kohn T."/>
            <person name="Peeters S.H."/>
            <person name="Heuer A."/>
            <person name="Rast P."/>
            <person name="Oberbeckmann S."/>
            <person name="Bunk B."/>
            <person name="Jeske O."/>
            <person name="Meyerdierks A."/>
            <person name="Storesund J.E."/>
            <person name="Kallscheuer N."/>
            <person name="Luecker S."/>
            <person name="Lage O.M."/>
            <person name="Pohl T."/>
            <person name="Merkel B.J."/>
            <person name="Hornburger P."/>
            <person name="Mueller R.-W."/>
            <person name="Bruemmer F."/>
            <person name="Labrenz M."/>
            <person name="Spormann A.M."/>
            <person name="Op den Camp H."/>
            <person name="Overmann J."/>
            <person name="Amann R."/>
            <person name="Jetten M.S.M."/>
            <person name="Mascher T."/>
            <person name="Medema M.H."/>
            <person name="Devos D.P."/>
            <person name="Kaster A.-K."/>
            <person name="Ovreas L."/>
            <person name="Rohde M."/>
            <person name="Galperin M.Y."/>
            <person name="Jogler C."/>
        </authorList>
    </citation>
    <scope>NUCLEOTIDE SEQUENCE [LARGE SCALE GENOMIC DNA]</scope>
    <source>
        <strain evidence="4 5">Poly30</strain>
    </source>
</reference>